<evidence type="ECO:0000256" key="1">
    <source>
        <dbReference type="SAM" id="MobiDB-lite"/>
    </source>
</evidence>
<dbReference type="AlphaFoldDB" id="A0A151WP36"/>
<sequence length="220" mass="26166">MYTARIIIRPFDGELGEKTREREGWLDRLSASMSLVPWNDSSRQTNFRPFKINLFLYMLLHISFFDLLYVYKNNHTMLIKVYLCRKVISTYEIREVPICFSCYGLQEFSTKRVRVRRGGAQLINVECFTFAGATRVPKSCIISLVSEFLESRACRFELIQNFLLLVLFLLFELPSRRISEGLAERSRRKMRMKKKKKKKTEKTEQKKGRRIHWEERINSG</sequence>
<evidence type="ECO:0000313" key="3">
    <source>
        <dbReference type="EMBL" id="KYQ49563.1"/>
    </source>
</evidence>
<keyword evidence="4" id="KW-1185">Reference proteome</keyword>
<evidence type="ECO:0000313" key="4">
    <source>
        <dbReference type="Proteomes" id="UP000075809"/>
    </source>
</evidence>
<keyword evidence="2" id="KW-0472">Membrane</keyword>
<evidence type="ECO:0000256" key="2">
    <source>
        <dbReference type="SAM" id="Phobius"/>
    </source>
</evidence>
<gene>
    <name evidence="3" type="ORF">ALC60_11347</name>
</gene>
<keyword evidence="2" id="KW-0812">Transmembrane</keyword>
<name>A0A151WP36_9HYME</name>
<keyword evidence="2" id="KW-1133">Transmembrane helix</keyword>
<accession>A0A151WP36</accession>
<feature type="region of interest" description="Disordered" evidence="1">
    <location>
        <begin position="184"/>
        <end position="220"/>
    </location>
</feature>
<feature type="compositionally biased region" description="Basic and acidic residues" evidence="1">
    <location>
        <begin position="201"/>
        <end position="220"/>
    </location>
</feature>
<feature type="transmembrane region" description="Helical" evidence="2">
    <location>
        <begin position="52"/>
        <end position="71"/>
    </location>
</feature>
<reference evidence="3 4" key="1">
    <citation type="submission" date="2015-09" db="EMBL/GenBank/DDBJ databases">
        <title>Trachymyrmex zeteki WGS genome.</title>
        <authorList>
            <person name="Nygaard S."/>
            <person name="Hu H."/>
            <person name="Boomsma J."/>
            <person name="Zhang G."/>
        </authorList>
    </citation>
    <scope>NUCLEOTIDE SEQUENCE [LARGE SCALE GENOMIC DNA]</scope>
    <source>
        <strain evidence="3">Tzet28-1</strain>
        <tissue evidence="3">Whole body</tissue>
    </source>
</reference>
<dbReference type="EMBL" id="KQ982893">
    <property type="protein sequence ID" value="KYQ49563.1"/>
    <property type="molecule type" value="Genomic_DNA"/>
</dbReference>
<proteinExistence type="predicted"/>
<organism evidence="3 4">
    <name type="scientific">Mycetomoellerius zeteki</name>
    <dbReference type="NCBI Taxonomy" id="64791"/>
    <lineage>
        <taxon>Eukaryota</taxon>
        <taxon>Metazoa</taxon>
        <taxon>Ecdysozoa</taxon>
        <taxon>Arthropoda</taxon>
        <taxon>Hexapoda</taxon>
        <taxon>Insecta</taxon>
        <taxon>Pterygota</taxon>
        <taxon>Neoptera</taxon>
        <taxon>Endopterygota</taxon>
        <taxon>Hymenoptera</taxon>
        <taxon>Apocrita</taxon>
        <taxon>Aculeata</taxon>
        <taxon>Formicoidea</taxon>
        <taxon>Formicidae</taxon>
        <taxon>Myrmicinae</taxon>
        <taxon>Mycetomoellerius</taxon>
    </lineage>
</organism>
<protein>
    <submittedName>
        <fullName evidence="3">Uncharacterized protein</fullName>
    </submittedName>
</protein>
<feature type="compositionally biased region" description="Basic residues" evidence="1">
    <location>
        <begin position="186"/>
        <end position="200"/>
    </location>
</feature>
<dbReference type="Proteomes" id="UP000075809">
    <property type="component" value="Unassembled WGS sequence"/>
</dbReference>